<keyword evidence="2" id="KW-1133">Transmembrane helix</keyword>
<keyword evidence="2" id="KW-0472">Membrane</keyword>
<dbReference type="eggNOG" id="KOG2846">
    <property type="taxonomic scope" value="Eukaryota"/>
</dbReference>
<sequence>MGFVLSKFRKEKSTTAVLEGLQVQIQDLEKYVINTQERKRRFVTNFVGFTIGAYIVGFALWYFFYFPPTMQERIMYLVPLLLFPVLIVVLRQMFTWYFQRKLNKNGDKLAQLKQKKNKILEQVMDKETYKVAVNLLERFGDKQHNRISSNQLSTTARSNPSSINLNRSNASSLQRTPQPVAAVAHHQQQQQQQQRMLAPPYTSVYRNLNNNINSSVMSSQMQLLSTPQLRAEQELRRRTPFPVVDESSRSALDRIVDFIVGDSPQNRFGMICKECHRHNGMLPLEEYEYTTFHCAFCGVLNPARKERPVAPRLSLNSGHPQTPKSALQGNDSTESDSSDDEDEEFDNQHLVRRALHEDLPTTDTDAEGEPDVEADMDVDMDTDAVNPTTATNVLETEIATAAADADASETEAKE</sequence>
<feature type="compositionally biased region" description="Polar residues" evidence="3">
    <location>
        <begin position="146"/>
        <end position="176"/>
    </location>
</feature>
<dbReference type="PhylomeDB" id="B4LN02"/>
<evidence type="ECO:0000259" key="4">
    <source>
        <dbReference type="Pfam" id="PF10058"/>
    </source>
</evidence>
<dbReference type="GO" id="GO:0071788">
    <property type="term" value="P:endoplasmic reticulum tubular network maintenance"/>
    <property type="evidence" value="ECO:0007669"/>
    <property type="project" value="UniProtKB-UniRule"/>
</dbReference>
<dbReference type="GO" id="GO:1903373">
    <property type="term" value="P:positive regulation of endoplasmic reticulum tubular network organization"/>
    <property type="evidence" value="ECO:0007669"/>
    <property type="project" value="UniProtKB-UniRule"/>
</dbReference>
<comment type="domain">
    <text evidence="2">The C4-type zinc finger motif is necessary both for its ER three-way tubular junction localization and formation.</text>
</comment>
<evidence type="ECO:0000313" key="6">
    <source>
        <dbReference type="Proteomes" id="UP000008792"/>
    </source>
</evidence>
<dbReference type="PANTHER" id="PTHR22166:SF12">
    <property type="entry name" value="ENDOPLASMIC RETICULUM JUNCTION FORMATION PROTEIN LUNAPARK"/>
    <property type="match status" value="1"/>
</dbReference>
<dbReference type="EMBL" id="CH940648">
    <property type="protein sequence ID" value="EDW62117.1"/>
    <property type="molecule type" value="Genomic_DNA"/>
</dbReference>
<gene>
    <name evidence="5" type="primary">Dvir\GJ19932</name>
    <name evidence="5" type="ORF">Dvir_GJ19932</name>
</gene>
<dbReference type="GO" id="GO:0008270">
    <property type="term" value="F:zinc ion binding"/>
    <property type="evidence" value="ECO:0007669"/>
    <property type="project" value="UniProtKB-KW"/>
</dbReference>
<dbReference type="Pfam" id="PF10058">
    <property type="entry name" value="Zn_ribbon_10"/>
    <property type="match status" value="1"/>
</dbReference>
<comment type="similarity">
    <text evidence="1 2">Belongs to the lunapark family.</text>
</comment>
<dbReference type="OMA" id="CGYFNPS"/>
<accession>B4LN02</accession>
<dbReference type="Proteomes" id="UP000008792">
    <property type="component" value="Unassembled WGS sequence"/>
</dbReference>
<dbReference type="HOGENOM" id="CLU_036951_1_0_1"/>
<dbReference type="KEGG" id="dvi:6626807"/>
<evidence type="ECO:0000256" key="3">
    <source>
        <dbReference type="SAM" id="MobiDB-lite"/>
    </source>
</evidence>
<comment type="subcellular location">
    <subcellularLocation>
        <location evidence="2">Endoplasmic reticulum membrane</location>
        <topology evidence="2">Multi-pass membrane protein</topology>
    </subcellularLocation>
</comment>
<dbReference type="OrthoDB" id="3169036at2759"/>
<reference evidence="5 6" key="1">
    <citation type="journal article" date="2007" name="Nature">
        <title>Evolution of genes and genomes on the Drosophila phylogeny.</title>
        <authorList>
            <consortium name="Drosophila 12 Genomes Consortium"/>
            <person name="Clark A.G."/>
            <person name="Eisen M.B."/>
            <person name="Smith D.R."/>
            <person name="Bergman C.M."/>
            <person name="Oliver B."/>
            <person name="Markow T.A."/>
            <person name="Kaufman T.C."/>
            <person name="Kellis M."/>
            <person name="Gelbart W."/>
            <person name="Iyer V.N."/>
            <person name="Pollard D.A."/>
            <person name="Sackton T.B."/>
            <person name="Larracuente A.M."/>
            <person name="Singh N.D."/>
            <person name="Abad J.P."/>
            <person name="Abt D.N."/>
            <person name="Adryan B."/>
            <person name="Aguade M."/>
            <person name="Akashi H."/>
            <person name="Anderson W.W."/>
            <person name="Aquadro C.F."/>
            <person name="Ardell D.H."/>
            <person name="Arguello R."/>
            <person name="Artieri C.G."/>
            <person name="Barbash D.A."/>
            <person name="Barker D."/>
            <person name="Barsanti P."/>
            <person name="Batterham P."/>
            <person name="Batzoglou S."/>
            <person name="Begun D."/>
            <person name="Bhutkar A."/>
            <person name="Blanco E."/>
            <person name="Bosak S.A."/>
            <person name="Bradley R.K."/>
            <person name="Brand A.D."/>
            <person name="Brent M.R."/>
            <person name="Brooks A.N."/>
            <person name="Brown R.H."/>
            <person name="Butlin R.K."/>
            <person name="Caggese C."/>
            <person name="Calvi B.R."/>
            <person name="Bernardo de Carvalho A."/>
            <person name="Caspi A."/>
            <person name="Castrezana S."/>
            <person name="Celniker S.E."/>
            <person name="Chang J.L."/>
            <person name="Chapple C."/>
            <person name="Chatterji S."/>
            <person name="Chinwalla A."/>
            <person name="Civetta A."/>
            <person name="Clifton S.W."/>
            <person name="Comeron J.M."/>
            <person name="Costello J.C."/>
            <person name="Coyne J.A."/>
            <person name="Daub J."/>
            <person name="David R.G."/>
            <person name="Delcher A.L."/>
            <person name="Delehaunty K."/>
            <person name="Do C.B."/>
            <person name="Ebling H."/>
            <person name="Edwards K."/>
            <person name="Eickbush T."/>
            <person name="Evans J.D."/>
            <person name="Filipski A."/>
            <person name="Findeiss S."/>
            <person name="Freyhult E."/>
            <person name="Fulton L."/>
            <person name="Fulton R."/>
            <person name="Garcia A.C."/>
            <person name="Gardiner A."/>
            <person name="Garfield D.A."/>
            <person name="Garvin B.E."/>
            <person name="Gibson G."/>
            <person name="Gilbert D."/>
            <person name="Gnerre S."/>
            <person name="Godfrey J."/>
            <person name="Good R."/>
            <person name="Gotea V."/>
            <person name="Gravely B."/>
            <person name="Greenberg A.J."/>
            <person name="Griffiths-Jones S."/>
            <person name="Gross S."/>
            <person name="Guigo R."/>
            <person name="Gustafson E.A."/>
            <person name="Haerty W."/>
            <person name="Hahn M.W."/>
            <person name="Halligan D.L."/>
            <person name="Halpern A.L."/>
            <person name="Halter G.M."/>
            <person name="Han M.V."/>
            <person name="Heger A."/>
            <person name="Hillier L."/>
            <person name="Hinrichs A.S."/>
            <person name="Holmes I."/>
            <person name="Hoskins R.A."/>
            <person name="Hubisz M.J."/>
            <person name="Hultmark D."/>
            <person name="Huntley M.A."/>
            <person name="Jaffe D.B."/>
            <person name="Jagadeeshan S."/>
            <person name="Jeck W.R."/>
            <person name="Johnson J."/>
            <person name="Jones C.D."/>
            <person name="Jordan W.C."/>
            <person name="Karpen G.H."/>
            <person name="Kataoka E."/>
            <person name="Keightley P.D."/>
            <person name="Kheradpour P."/>
            <person name="Kirkness E.F."/>
            <person name="Koerich L.B."/>
            <person name="Kristiansen K."/>
            <person name="Kudrna D."/>
            <person name="Kulathinal R.J."/>
            <person name="Kumar S."/>
            <person name="Kwok R."/>
            <person name="Lander E."/>
            <person name="Langley C.H."/>
            <person name="Lapoint R."/>
            <person name="Lazzaro B.P."/>
            <person name="Lee S.J."/>
            <person name="Levesque L."/>
            <person name="Li R."/>
            <person name="Lin C.F."/>
            <person name="Lin M.F."/>
            <person name="Lindblad-Toh K."/>
            <person name="Llopart A."/>
            <person name="Long M."/>
            <person name="Low L."/>
            <person name="Lozovsky E."/>
            <person name="Lu J."/>
            <person name="Luo M."/>
            <person name="Machado C.A."/>
            <person name="Makalowski W."/>
            <person name="Marzo M."/>
            <person name="Matsuda M."/>
            <person name="Matzkin L."/>
            <person name="McAllister B."/>
            <person name="McBride C.S."/>
            <person name="McKernan B."/>
            <person name="McKernan K."/>
            <person name="Mendez-Lago M."/>
            <person name="Minx P."/>
            <person name="Mollenhauer M.U."/>
            <person name="Montooth K."/>
            <person name="Mount S.M."/>
            <person name="Mu X."/>
            <person name="Myers E."/>
            <person name="Negre B."/>
            <person name="Newfeld S."/>
            <person name="Nielsen R."/>
            <person name="Noor M.A."/>
            <person name="O'Grady P."/>
            <person name="Pachter L."/>
            <person name="Papaceit M."/>
            <person name="Parisi M.J."/>
            <person name="Parisi M."/>
            <person name="Parts L."/>
            <person name="Pedersen J.S."/>
            <person name="Pesole G."/>
            <person name="Phillippy A.M."/>
            <person name="Ponting C.P."/>
            <person name="Pop M."/>
            <person name="Porcelli D."/>
            <person name="Powell J.R."/>
            <person name="Prohaska S."/>
            <person name="Pruitt K."/>
            <person name="Puig M."/>
            <person name="Quesneville H."/>
            <person name="Ram K.R."/>
            <person name="Rand D."/>
            <person name="Rasmussen M.D."/>
            <person name="Reed L.K."/>
            <person name="Reenan R."/>
            <person name="Reily A."/>
            <person name="Remington K.A."/>
            <person name="Rieger T.T."/>
            <person name="Ritchie M.G."/>
            <person name="Robin C."/>
            <person name="Rogers Y.H."/>
            <person name="Rohde C."/>
            <person name="Rozas J."/>
            <person name="Rubenfield M.J."/>
            <person name="Ruiz A."/>
            <person name="Russo S."/>
            <person name="Salzberg S.L."/>
            <person name="Sanchez-Gracia A."/>
            <person name="Saranga D.J."/>
            <person name="Sato H."/>
            <person name="Schaeffer S.W."/>
            <person name="Schatz M.C."/>
            <person name="Schlenke T."/>
            <person name="Schwartz R."/>
            <person name="Segarra C."/>
            <person name="Singh R.S."/>
            <person name="Sirot L."/>
            <person name="Sirota M."/>
            <person name="Sisneros N.B."/>
            <person name="Smith C.D."/>
            <person name="Smith T.F."/>
            <person name="Spieth J."/>
            <person name="Stage D.E."/>
            <person name="Stark A."/>
            <person name="Stephan W."/>
            <person name="Strausberg R.L."/>
            <person name="Strempel S."/>
            <person name="Sturgill D."/>
            <person name="Sutton G."/>
            <person name="Sutton G.G."/>
            <person name="Tao W."/>
            <person name="Teichmann S."/>
            <person name="Tobari Y.N."/>
            <person name="Tomimura Y."/>
            <person name="Tsolas J.M."/>
            <person name="Valente V.L."/>
            <person name="Venter E."/>
            <person name="Venter J.C."/>
            <person name="Vicario S."/>
            <person name="Vieira F.G."/>
            <person name="Vilella A.J."/>
            <person name="Villasante A."/>
            <person name="Walenz B."/>
            <person name="Wang J."/>
            <person name="Wasserman M."/>
            <person name="Watts T."/>
            <person name="Wilson D."/>
            <person name="Wilson R.K."/>
            <person name="Wing R.A."/>
            <person name="Wolfner M.F."/>
            <person name="Wong A."/>
            <person name="Wong G.K."/>
            <person name="Wu C.I."/>
            <person name="Wu G."/>
            <person name="Yamamoto D."/>
            <person name="Yang H.P."/>
            <person name="Yang S.P."/>
            <person name="Yorke J.A."/>
            <person name="Yoshida K."/>
            <person name="Zdobnov E."/>
            <person name="Zhang P."/>
            <person name="Zhang Y."/>
            <person name="Zimin A.V."/>
            <person name="Baldwin J."/>
            <person name="Abdouelleil A."/>
            <person name="Abdulkadir J."/>
            <person name="Abebe A."/>
            <person name="Abera B."/>
            <person name="Abreu J."/>
            <person name="Acer S.C."/>
            <person name="Aftuck L."/>
            <person name="Alexander A."/>
            <person name="An P."/>
            <person name="Anderson E."/>
            <person name="Anderson S."/>
            <person name="Arachi H."/>
            <person name="Azer M."/>
            <person name="Bachantsang P."/>
            <person name="Barry A."/>
            <person name="Bayul T."/>
            <person name="Berlin A."/>
            <person name="Bessette D."/>
            <person name="Bloom T."/>
            <person name="Blye J."/>
            <person name="Boguslavskiy L."/>
            <person name="Bonnet C."/>
            <person name="Boukhgalter B."/>
            <person name="Bourzgui I."/>
            <person name="Brown A."/>
            <person name="Cahill P."/>
            <person name="Channer S."/>
            <person name="Cheshatsang Y."/>
            <person name="Chuda L."/>
            <person name="Citroen M."/>
            <person name="Collymore A."/>
            <person name="Cooke P."/>
            <person name="Costello M."/>
            <person name="D'Aco K."/>
            <person name="Daza R."/>
            <person name="De Haan G."/>
            <person name="DeGray S."/>
            <person name="DeMaso C."/>
            <person name="Dhargay N."/>
            <person name="Dooley K."/>
            <person name="Dooley E."/>
            <person name="Doricent M."/>
            <person name="Dorje P."/>
            <person name="Dorjee K."/>
            <person name="Dupes A."/>
            <person name="Elong R."/>
            <person name="Falk J."/>
            <person name="Farina A."/>
            <person name="Faro S."/>
            <person name="Ferguson D."/>
            <person name="Fisher S."/>
            <person name="Foley C.D."/>
            <person name="Franke A."/>
            <person name="Friedrich D."/>
            <person name="Gadbois L."/>
            <person name="Gearin G."/>
            <person name="Gearin C.R."/>
            <person name="Giannoukos G."/>
            <person name="Goode T."/>
            <person name="Graham J."/>
            <person name="Grandbois E."/>
            <person name="Grewal S."/>
            <person name="Gyaltsen K."/>
            <person name="Hafez N."/>
            <person name="Hagos B."/>
            <person name="Hall J."/>
            <person name="Henson C."/>
            <person name="Hollinger A."/>
            <person name="Honan T."/>
            <person name="Huard M.D."/>
            <person name="Hughes L."/>
            <person name="Hurhula B."/>
            <person name="Husby M.E."/>
            <person name="Kamat A."/>
            <person name="Kanga B."/>
            <person name="Kashin S."/>
            <person name="Khazanovich D."/>
            <person name="Kisner P."/>
            <person name="Lance K."/>
            <person name="Lara M."/>
            <person name="Lee W."/>
            <person name="Lennon N."/>
            <person name="Letendre F."/>
            <person name="LeVine R."/>
            <person name="Lipovsky A."/>
            <person name="Liu X."/>
            <person name="Liu J."/>
            <person name="Liu S."/>
            <person name="Lokyitsang T."/>
            <person name="Lokyitsang Y."/>
            <person name="Lubonja R."/>
            <person name="Lui A."/>
            <person name="MacDonald P."/>
            <person name="Magnisalis V."/>
            <person name="Maru K."/>
            <person name="Matthews C."/>
            <person name="McCusker W."/>
            <person name="McDonough S."/>
            <person name="Mehta T."/>
            <person name="Meldrim J."/>
            <person name="Meneus L."/>
            <person name="Mihai O."/>
            <person name="Mihalev A."/>
            <person name="Mihova T."/>
            <person name="Mittelman R."/>
            <person name="Mlenga V."/>
            <person name="Montmayeur A."/>
            <person name="Mulrain L."/>
            <person name="Navidi A."/>
            <person name="Naylor J."/>
            <person name="Negash T."/>
            <person name="Nguyen T."/>
            <person name="Nguyen N."/>
            <person name="Nicol R."/>
            <person name="Norbu C."/>
            <person name="Norbu N."/>
            <person name="Novod N."/>
            <person name="O'Neill B."/>
            <person name="Osman S."/>
            <person name="Markiewicz E."/>
            <person name="Oyono O.L."/>
            <person name="Patti C."/>
            <person name="Phunkhang P."/>
            <person name="Pierre F."/>
            <person name="Priest M."/>
            <person name="Raghuraman S."/>
            <person name="Rege F."/>
            <person name="Reyes R."/>
            <person name="Rise C."/>
            <person name="Rogov P."/>
            <person name="Ross K."/>
            <person name="Ryan E."/>
            <person name="Settipalli S."/>
            <person name="Shea T."/>
            <person name="Sherpa N."/>
            <person name="Shi L."/>
            <person name="Shih D."/>
            <person name="Sparrow T."/>
            <person name="Spaulding J."/>
            <person name="Stalker J."/>
            <person name="Stange-Thomann N."/>
            <person name="Stavropoulos S."/>
            <person name="Stone C."/>
            <person name="Strader C."/>
            <person name="Tesfaye S."/>
            <person name="Thomson T."/>
            <person name="Thoulutsang Y."/>
            <person name="Thoulutsang D."/>
            <person name="Topham K."/>
            <person name="Topping I."/>
            <person name="Tsamla T."/>
            <person name="Vassiliev H."/>
            <person name="Vo A."/>
            <person name="Wangchuk T."/>
            <person name="Wangdi T."/>
            <person name="Weiand M."/>
            <person name="Wilkinson J."/>
            <person name="Wilson A."/>
            <person name="Yadav S."/>
            <person name="Young G."/>
            <person name="Yu Q."/>
            <person name="Zembek L."/>
            <person name="Zhong D."/>
            <person name="Zimmer A."/>
            <person name="Zwirko Z."/>
            <person name="Jaffe D.B."/>
            <person name="Alvarez P."/>
            <person name="Brockman W."/>
            <person name="Butler J."/>
            <person name="Chin C."/>
            <person name="Gnerre S."/>
            <person name="Grabherr M."/>
            <person name="Kleber M."/>
            <person name="Mauceli E."/>
            <person name="MacCallum I."/>
        </authorList>
    </citation>
    <scope>NUCLEOTIDE SEQUENCE [LARGE SCALE GENOMIC DNA]</scope>
    <source>
        <strain evidence="6">Tucson 15010-1051.87</strain>
    </source>
</reference>
<keyword evidence="2" id="KW-0862">Zinc</keyword>
<name>B4LN02_DROVI</name>
<dbReference type="GO" id="GO:0098826">
    <property type="term" value="C:endoplasmic reticulum tubular network membrane"/>
    <property type="evidence" value="ECO:0007669"/>
    <property type="project" value="UniProtKB-UniRule"/>
</dbReference>
<dbReference type="InterPro" id="IPR040115">
    <property type="entry name" value="Lnp"/>
</dbReference>
<protein>
    <recommendedName>
        <fullName evidence="2">Endoplasmic reticulum junction formation protein lunapark</fullName>
    </recommendedName>
</protein>
<evidence type="ECO:0000256" key="2">
    <source>
        <dbReference type="RuleBase" id="RU367073"/>
    </source>
</evidence>
<feature type="transmembrane region" description="Helical" evidence="2">
    <location>
        <begin position="42"/>
        <end position="64"/>
    </location>
</feature>
<keyword evidence="2" id="KW-0812">Transmembrane</keyword>
<organism evidence="5 6">
    <name type="scientific">Drosophila virilis</name>
    <name type="common">Fruit fly</name>
    <dbReference type="NCBI Taxonomy" id="7244"/>
    <lineage>
        <taxon>Eukaryota</taxon>
        <taxon>Metazoa</taxon>
        <taxon>Ecdysozoa</taxon>
        <taxon>Arthropoda</taxon>
        <taxon>Hexapoda</taxon>
        <taxon>Insecta</taxon>
        <taxon>Pterygota</taxon>
        <taxon>Neoptera</taxon>
        <taxon>Endopterygota</taxon>
        <taxon>Diptera</taxon>
        <taxon>Brachycera</taxon>
        <taxon>Muscomorpha</taxon>
        <taxon>Ephydroidea</taxon>
        <taxon>Drosophilidae</taxon>
        <taxon>Drosophila</taxon>
    </lineage>
</organism>
<dbReference type="STRING" id="7244.B4LN02"/>
<feature type="transmembrane region" description="Helical" evidence="2">
    <location>
        <begin position="76"/>
        <end position="98"/>
    </location>
</feature>
<comment type="function">
    <text evidence="2">Plays a role in determining ER morphology.</text>
</comment>
<dbReference type="FunCoup" id="B4LN02">
    <property type="interactions" value="1838"/>
</dbReference>
<feature type="compositionally biased region" description="Basic and acidic residues" evidence="3">
    <location>
        <begin position="346"/>
        <end position="359"/>
    </location>
</feature>
<proteinExistence type="inferred from homology"/>
<feature type="compositionally biased region" description="Acidic residues" evidence="3">
    <location>
        <begin position="364"/>
        <end position="382"/>
    </location>
</feature>
<feature type="compositionally biased region" description="Polar residues" evidence="3">
    <location>
        <begin position="314"/>
        <end position="330"/>
    </location>
</feature>
<keyword evidence="2" id="KW-0479">Metal-binding</keyword>
<keyword evidence="6" id="KW-1185">Reference proteome</keyword>
<feature type="domain" description="Lunapark zinc ribbon" evidence="4">
    <location>
        <begin position="252"/>
        <end position="301"/>
    </location>
</feature>
<dbReference type="InParanoid" id="B4LN02"/>
<feature type="region of interest" description="Disordered" evidence="3">
    <location>
        <begin position="311"/>
        <end position="414"/>
    </location>
</feature>
<feature type="compositionally biased region" description="Low complexity" evidence="3">
    <location>
        <begin position="395"/>
        <end position="405"/>
    </location>
</feature>
<evidence type="ECO:0000256" key="1">
    <source>
        <dbReference type="ARBA" id="ARBA00009940"/>
    </source>
</evidence>
<feature type="compositionally biased region" description="Acidic residues" evidence="3">
    <location>
        <begin position="333"/>
        <end position="345"/>
    </location>
</feature>
<dbReference type="AlphaFoldDB" id="B4LN02"/>
<feature type="region of interest" description="Disordered" evidence="3">
    <location>
        <begin position="146"/>
        <end position="179"/>
    </location>
</feature>
<dbReference type="InterPro" id="IPR019273">
    <property type="entry name" value="Lunapark_Znf"/>
</dbReference>
<evidence type="ECO:0000313" key="5">
    <source>
        <dbReference type="EMBL" id="EDW62117.1"/>
    </source>
</evidence>
<dbReference type="PANTHER" id="PTHR22166">
    <property type="entry name" value="ENDOPLASMIC RETICULUM JUNCTION FORMATION PROTEIN LUNAPARK"/>
    <property type="match status" value="1"/>
</dbReference>
<keyword evidence="2" id="KW-0256">Endoplasmic reticulum</keyword>
<keyword evidence="2" id="KW-0863">Zinc-finger</keyword>